<protein>
    <recommendedName>
        <fullName evidence="1">KRAB domain-containing protein</fullName>
    </recommendedName>
</protein>
<accession>A0A2K6EJZ3</accession>
<dbReference type="InterPro" id="IPR001909">
    <property type="entry name" value="KRAB"/>
</dbReference>
<dbReference type="SMART" id="SM00349">
    <property type="entry name" value="KRAB"/>
    <property type="match status" value="1"/>
</dbReference>
<organism evidence="2 3">
    <name type="scientific">Propithecus coquereli</name>
    <name type="common">Coquerel's sifaka</name>
    <name type="synonym">Propithecus verreauxi coquereli</name>
    <dbReference type="NCBI Taxonomy" id="379532"/>
    <lineage>
        <taxon>Eukaryota</taxon>
        <taxon>Metazoa</taxon>
        <taxon>Chordata</taxon>
        <taxon>Craniata</taxon>
        <taxon>Vertebrata</taxon>
        <taxon>Euteleostomi</taxon>
        <taxon>Mammalia</taxon>
        <taxon>Eutheria</taxon>
        <taxon>Euarchontoglires</taxon>
        <taxon>Primates</taxon>
        <taxon>Strepsirrhini</taxon>
        <taxon>Lemuriformes</taxon>
        <taxon>Indriidae</taxon>
        <taxon>Propithecus</taxon>
    </lineage>
</organism>
<dbReference type="Gene3D" id="6.10.140.140">
    <property type="match status" value="1"/>
</dbReference>
<keyword evidence="3" id="KW-1185">Reference proteome</keyword>
<sequence>MDRSQVLVSFKDVTVGFTQEEWQHLGPAQRALYRDVTLENYSHLVSVGCCVTKPEVVFKLEQGEEPWIGEEESPSQSHPEFWKVDDLMEKSQENQDQHLWKVDFVTNKTLTKERNSVLGETFSVDTNSVPMRKIPDKYDSYIMNLNISELIISNRNSFVRKLEFSAHEKLLLCARHENPH</sequence>
<dbReference type="Ensembl" id="ENSPCOT00000007125.1">
    <property type="protein sequence ID" value="ENSPCOP00000002045.1"/>
    <property type="gene ID" value="ENSPCOG00000006302.1"/>
</dbReference>
<dbReference type="PROSITE" id="PS50805">
    <property type="entry name" value="KRAB"/>
    <property type="match status" value="1"/>
</dbReference>
<dbReference type="PANTHER" id="PTHR23232">
    <property type="entry name" value="KRAB DOMAIN C2H2 ZINC FINGER"/>
    <property type="match status" value="1"/>
</dbReference>
<evidence type="ECO:0000313" key="3">
    <source>
        <dbReference type="Proteomes" id="UP000233160"/>
    </source>
</evidence>
<dbReference type="STRING" id="379532.ENSPCOP00000002045"/>
<dbReference type="AlphaFoldDB" id="A0A2K6EJZ3"/>
<reference evidence="2" key="1">
    <citation type="submission" date="2025-08" db="UniProtKB">
        <authorList>
            <consortium name="Ensembl"/>
        </authorList>
    </citation>
    <scope>IDENTIFICATION</scope>
</reference>
<reference evidence="2" key="2">
    <citation type="submission" date="2025-09" db="UniProtKB">
        <authorList>
            <consortium name="Ensembl"/>
        </authorList>
    </citation>
    <scope>IDENTIFICATION</scope>
</reference>
<dbReference type="Pfam" id="PF01352">
    <property type="entry name" value="KRAB"/>
    <property type="match status" value="1"/>
</dbReference>
<dbReference type="GeneTree" id="ENSGT00940000161962"/>
<dbReference type="CDD" id="cd07765">
    <property type="entry name" value="KRAB_A-box"/>
    <property type="match status" value="1"/>
</dbReference>
<dbReference type="OMA" id="HGEVLWI"/>
<dbReference type="GO" id="GO:0006355">
    <property type="term" value="P:regulation of DNA-templated transcription"/>
    <property type="evidence" value="ECO:0007669"/>
    <property type="project" value="InterPro"/>
</dbReference>
<dbReference type="PANTHER" id="PTHR23232:SF131">
    <property type="entry name" value="KRAB DOMAIN-CONTAINING PROTEIN"/>
    <property type="match status" value="1"/>
</dbReference>
<evidence type="ECO:0000313" key="2">
    <source>
        <dbReference type="Ensembl" id="ENSPCOP00000002045.1"/>
    </source>
</evidence>
<proteinExistence type="predicted"/>
<dbReference type="Proteomes" id="UP000233160">
    <property type="component" value="Unassembled WGS sequence"/>
</dbReference>
<dbReference type="InterPro" id="IPR036051">
    <property type="entry name" value="KRAB_dom_sf"/>
</dbReference>
<dbReference type="SUPFAM" id="SSF109640">
    <property type="entry name" value="KRAB domain (Kruppel-associated box)"/>
    <property type="match status" value="1"/>
</dbReference>
<feature type="domain" description="KRAB" evidence="1">
    <location>
        <begin position="8"/>
        <end position="79"/>
    </location>
</feature>
<name>A0A2K6EJZ3_PROCO</name>
<evidence type="ECO:0000259" key="1">
    <source>
        <dbReference type="PROSITE" id="PS50805"/>
    </source>
</evidence>
<dbReference type="InterPro" id="IPR050169">
    <property type="entry name" value="Krueppel_C2H2_ZnF"/>
</dbReference>